<feature type="binding site" evidence="5">
    <location>
        <position position="196"/>
    </location>
    <ligand>
        <name>FMN</name>
        <dbReference type="ChEBI" id="CHEBI:58210"/>
    </ligand>
</feature>
<dbReference type="Proteomes" id="UP000006514">
    <property type="component" value="Unassembled WGS sequence"/>
</dbReference>
<dbReference type="OrthoDB" id="25826at2759"/>
<feature type="binding site" evidence="5">
    <location>
        <position position="144"/>
    </location>
    <ligand>
        <name>FMN</name>
        <dbReference type="ChEBI" id="CHEBI:58210"/>
    </ligand>
</feature>
<keyword evidence="2" id="KW-0560">Oxidoreductase</keyword>
<evidence type="ECO:0000256" key="2">
    <source>
        <dbReference type="ARBA" id="ARBA00023002"/>
    </source>
</evidence>
<keyword evidence="8" id="KW-1185">Reference proteome</keyword>
<reference evidence="8" key="1">
    <citation type="journal article" date="2012" name="Science">
        <title>The Paleozoic origin of enzymatic lignin decomposition reconstructed from 31 fungal genomes.</title>
        <authorList>
            <person name="Floudas D."/>
            <person name="Binder M."/>
            <person name="Riley R."/>
            <person name="Barry K."/>
            <person name="Blanchette R.A."/>
            <person name="Henrissat B."/>
            <person name="Martinez A.T."/>
            <person name="Otillar R."/>
            <person name="Spatafora J.W."/>
            <person name="Yadav J.S."/>
            <person name="Aerts A."/>
            <person name="Benoit I."/>
            <person name="Boyd A."/>
            <person name="Carlson A."/>
            <person name="Copeland A."/>
            <person name="Coutinho P.M."/>
            <person name="de Vries R.P."/>
            <person name="Ferreira P."/>
            <person name="Findley K."/>
            <person name="Foster B."/>
            <person name="Gaskell J."/>
            <person name="Glotzer D."/>
            <person name="Gorecki P."/>
            <person name="Heitman J."/>
            <person name="Hesse C."/>
            <person name="Hori C."/>
            <person name="Igarashi K."/>
            <person name="Jurgens J.A."/>
            <person name="Kallen N."/>
            <person name="Kersten P."/>
            <person name="Kohler A."/>
            <person name="Kuees U."/>
            <person name="Kumar T.K.A."/>
            <person name="Kuo A."/>
            <person name="LaButti K."/>
            <person name="Larrondo L.F."/>
            <person name="Lindquist E."/>
            <person name="Ling A."/>
            <person name="Lombard V."/>
            <person name="Lucas S."/>
            <person name="Lundell T."/>
            <person name="Martin R."/>
            <person name="McLaughlin D.J."/>
            <person name="Morgenstern I."/>
            <person name="Morin E."/>
            <person name="Murat C."/>
            <person name="Nagy L.G."/>
            <person name="Nolan M."/>
            <person name="Ohm R.A."/>
            <person name="Patyshakuliyeva A."/>
            <person name="Rokas A."/>
            <person name="Ruiz-Duenas F.J."/>
            <person name="Sabat G."/>
            <person name="Salamov A."/>
            <person name="Samejima M."/>
            <person name="Schmutz J."/>
            <person name="Slot J.C."/>
            <person name="St John F."/>
            <person name="Stenlid J."/>
            <person name="Sun H."/>
            <person name="Sun S."/>
            <person name="Syed K."/>
            <person name="Tsang A."/>
            <person name="Wiebenga A."/>
            <person name="Young D."/>
            <person name="Pisabarro A."/>
            <person name="Eastwood D.C."/>
            <person name="Martin F."/>
            <person name="Cullen D."/>
            <person name="Grigoriev I.V."/>
            <person name="Hibbett D.S."/>
        </authorList>
    </citation>
    <scope>NUCLEOTIDE SEQUENCE [LARGE SCALE GENOMIC DNA]</scope>
    <source>
        <strain evidence="8">TFB10046</strain>
    </source>
</reference>
<dbReference type="FunCoup" id="J0WVF4">
    <property type="interactions" value="12"/>
</dbReference>
<evidence type="ECO:0000259" key="6">
    <source>
        <dbReference type="PROSITE" id="PS51349"/>
    </source>
</evidence>
<evidence type="ECO:0000313" key="7">
    <source>
        <dbReference type="EMBL" id="EJD37017.1"/>
    </source>
</evidence>
<organism evidence="7 8">
    <name type="scientific">Auricularia subglabra (strain TFB-10046 / SS5)</name>
    <name type="common">White-rot fungus</name>
    <name type="synonym">Auricularia delicata (strain TFB10046)</name>
    <dbReference type="NCBI Taxonomy" id="717982"/>
    <lineage>
        <taxon>Eukaryota</taxon>
        <taxon>Fungi</taxon>
        <taxon>Dikarya</taxon>
        <taxon>Basidiomycota</taxon>
        <taxon>Agaricomycotina</taxon>
        <taxon>Agaricomycetes</taxon>
        <taxon>Auriculariales</taxon>
        <taxon>Auriculariaceae</taxon>
        <taxon>Auricularia</taxon>
    </lineage>
</organism>
<dbReference type="KEGG" id="adl:AURDEDRAFT_188206"/>
<dbReference type="OMA" id="LETGCEG"/>
<comment type="cofactor">
    <cofactor evidence="1">
        <name>FMN</name>
        <dbReference type="ChEBI" id="CHEBI:58210"/>
    </cofactor>
</comment>
<dbReference type="InterPro" id="IPR013785">
    <property type="entry name" value="Aldolase_TIM"/>
</dbReference>
<dbReference type="GO" id="GO:0016491">
    <property type="term" value="F:oxidoreductase activity"/>
    <property type="evidence" value="ECO:0007669"/>
    <property type="project" value="UniProtKB-KW"/>
</dbReference>
<dbReference type="PIRSF" id="PIRSF000138">
    <property type="entry name" value="Al-hdrx_acd_dh"/>
    <property type="match status" value="1"/>
</dbReference>
<keyword evidence="5" id="KW-0288">FMN</keyword>
<feature type="binding site" evidence="5">
    <location>
        <position position="312"/>
    </location>
    <ligand>
        <name>FMN</name>
        <dbReference type="ChEBI" id="CHEBI:58210"/>
    </ligand>
</feature>
<keyword evidence="5" id="KW-0285">Flavoprotein</keyword>
<sequence length="445" mass="48779">MSSTQTAEHVALLHHHHGSPATSFSTYQRDIYASFRSPIFSVDPMKWEALARRKIPDSNFYYVAGSANQGLTCAANVGAFARYRLRPRMLADATFRDTSVEIFGQKLASPLIVAPIGVQGIVHKDGEEATARACQKLDIPMILSTAATRSIEEVAAANGTGKRWYQIYWPKPEHDDITISLLQRAQASGYSVLVVTADTFALGWRPKDLDSSYLPFIYGQGCQVGFSDPVFNKKYEAAQREANKRPLWTRLRELFEVLLRPQSLWGALKILWNIKAISKSRAWLDVVNSGTYRTWDDLRVLRANWAGPIVLKGVQTVEDARLAAEHGLDGIVVSNHGGRQVDGAVASLDALAVITADERVKTSGLTVLFDSGVRTGSDVIKALALGARGVLIGRPYMYGLAIAGQRGVEHVLKCTLADFDNTLGLIGKLNVRQLGRDDLEIVASA</sequence>
<dbReference type="InterPro" id="IPR012133">
    <property type="entry name" value="Alpha-hydoxy_acid_DH_FMN"/>
</dbReference>
<feature type="binding site" evidence="5">
    <location>
        <begin position="393"/>
        <end position="394"/>
    </location>
    <ligand>
        <name>FMN</name>
        <dbReference type="ChEBI" id="CHEBI:58210"/>
    </ligand>
</feature>
<evidence type="ECO:0000256" key="1">
    <source>
        <dbReference type="ARBA" id="ARBA00001917"/>
    </source>
</evidence>
<feature type="binding site" evidence="5">
    <location>
        <position position="334"/>
    </location>
    <ligand>
        <name>FMN</name>
        <dbReference type="ChEBI" id="CHEBI:58210"/>
    </ligand>
</feature>
<feature type="binding site" evidence="5">
    <location>
        <position position="166"/>
    </location>
    <ligand>
        <name>FMN</name>
        <dbReference type="ChEBI" id="CHEBI:58210"/>
    </ligand>
</feature>
<dbReference type="PANTHER" id="PTHR10578:SF86">
    <property type="entry name" value="DEPENDENT DEHYDROGENASE, PUTATIVE (AFU_ORTHOLOGUE AFUA_6G02720)-RELATED"/>
    <property type="match status" value="1"/>
</dbReference>
<dbReference type="Gene3D" id="3.20.20.70">
    <property type="entry name" value="Aldolase class I"/>
    <property type="match status" value="1"/>
</dbReference>
<protein>
    <submittedName>
        <fullName evidence="7">FMN-dependent alpha-hydroxy acid dehydrogenase</fullName>
    </submittedName>
</protein>
<dbReference type="SUPFAM" id="SSF51395">
    <property type="entry name" value="FMN-linked oxidoreductases"/>
    <property type="match status" value="1"/>
</dbReference>
<dbReference type="InterPro" id="IPR037396">
    <property type="entry name" value="FMN_HAD"/>
</dbReference>
<gene>
    <name evidence="7" type="ORF">AURDEDRAFT_188206</name>
</gene>
<feature type="binding site" evidence="5">
    <location>
        <position position="168"/>
    </location>
    <ligand>
        <name>glyoxylate</name>
        <dbReference type="ChEBI" id="CHEBI:36655"/>
    </ligand>
</feature>
<evidence type="ECO:0000256" key="3">
    <source>
        <dbReference type="ARBA" id="ARBA00024042"/>
    </source>
</evidence>
<feature type="binding site" evidence="5">
    <location>
        <position position="205"/>
    </location>
    <ligand>
        <name>glyoxylate</name>
        <dbReference type="ChEBI" id="CHEBI:36655"/>
    </ligand>
</feature>
<feature type="active site" description="Proton acceptor" evidence="4">
    <location>
        <position position="336"/>
    </location>
</feature>
<dbReference type="EMBL" id="JH687849">
    <property type="protein sequence ID" value="EJD37017.1"/>
    <property type="molecule type" value="Genomic_DNA"/>
</dbReference>
<dbReference type="GO" id="GO:0010181">
    <property type="term" value="F:FMN binding"/>
    <property type="evidence" value="ECO:0007669"/>
    <property type="project" value="InterPro"/>
</dbReference>
<evidence type="ECO:0000256" key="5">
    <source>
        <dbReference type="PIRSR" id="PIRSR000138-2"/>
    </source>
</evidence>
<dbReference type="PROSITE" id="PS00557">
    <property type="entry name" value="FMN_HYDROXY_ACID_DH_1"/>
    <property type="match status" value="1"/>
</dbReference>
<dbReference type="PROSITE" id="PS51349">
    <property type="entry name" value="FMN_HYDROXY_ACID_DH_2"/>
    <property type="match status" value="1"/>
</dbReference>
<feature type="binding site" evidence="5">
    <location>
        <begin position="370"/>
        <end position="374"/>
    </location>
    <ligand>
        <name>FMN</name>
        <dbReference type="ChEBI" id="CHEBI:58210"/>
    </ligand>
</feature>
<feature type="binding site" evidence="5">
    <location>
        <position position="62"/>
    </location>
    <ligand>
        <name>glyoxylate</name>
        <dbReference type="ChEBI" id="CHEBI:36655"/>
    </ligand>
</feature>
<dbReference type="InParanoid" id="J0WVF4"/>
<feature type="binding site" evidence="5">
    <location>
        <position position="336"/>
    </location>
    <ligand>
        <name>glyoxylate</name>
        <dbReference type="ChEBI" id="CHEBI:36655"/>
    </ligand>
</feature>
<feature type="binding site" evidence="5">
    <location>
        <begin position="115"/>
        <end position="117"/>
    </location>
    <ligand>
        <name>FMN</name>
        <dbReference type="ChEBI" id="CHEBI:58210"/>
    </ligand>
</feature>
<feature type="domain" description="FMN hydroxy acid dehydrogenase" evidence="6">
    <location>
        <begin position="36"/>
        <end position="444"/>
    </location>
</feature>
<feature type="binding site" evidence="5">
    <location>
        <position position="339"/>
    </location>
    <ligand>
        <name>glyoxylate</name>
        <dbReference type="ChEBI" id="CHEBI:36655"/>
    </ligand>
</feature>
<dbReference type="AlphaFoldDB" id="J0WVF4"/>
<comment type="similarity">
    <text evidence="3">Belongs to the FMN-dependent alpha-hydroxy acid dehydrogenase family.</text>
</comment>
<dbReference type="InterPro" id="IPR000262">
    <property type="entry name" value="FMN-dep_DH"/>
</dbReference>
<dbReference type="Pfam" id="PF01070">
    <property type="entry name" value="FMN_dh"/>
    <property type="match status" value="1"/>
</dbReference>
<name>J0WVF4_AURST</name>
<accession>J0WVF4</accession>
<dbReference type="InterPro" id="IPR008259">
    <property type="entry name" value="FMN_hydac_DH_AS"/>
</dbReference>
<evidence type="ECO:0000256" key="4">
    <source>
        <dbReference type="PIRSR" id="PIRSR000138-1"/>
    </source>
</evidence>
<proteinExistence type="inferred from homology"/>
<dbReference type="eggNOG" id="KOG0538">
    <property type="taxonomic scope" value="Eukaryota"/>
</dbReference>
<evidence type="ECO:0000313" key="8">
    <source>
        <dbReference type="Proteomes" id="UP000006514"/>
    </source>
</evidence>
<dbReference type="PANTHER" id="PTHR10578">
    <property type="entry name" value="S -2-HYDROXY-ACID OXIDASE-RELATED"/>
    <property type="match status" value="1"/>
</dbReference>